<dbReference type="OrthoDB" id="5451596at2"/>
<evidence type="ECO:0000259" key="3">
    <source>
        <dbReference type="Pfam" id="PF16561"/>
    </source>
</evidence>
<accession>A0A367GQV0</accession>
<keyword evidence="5" id="KW-1185">Reference proteome</keyword>
<dbReference type="Pfam" id="PF16561">
    <property type="entry name" value="AMPK1_CBM"/>
    <property type="match status" value="4"/>
</dbReference>
<dbReference type="CDD" id="cd02859">
    <property type="entry name" value="E_set_AMPKbeta_like_N"/>
    <property type="match status" value="4"/>
</dbReference>
<dbReference type="InterPro" id="IPR032640">
    <property type="entry name" value="AMPK1_CBM"/>
</dbReference>
<evidence type="ECO:0000313" key="5">
    <source>
        <dbReference type="Proteomes" id="UP000253209"/>
    </source>
</evidence>
<dbReference type="SUPFAM" id="SSF81296">
    <property type="entry name" value="E set domains"/>
    <property type="match status" value="4"/>
</dbReference>
<dbReference type="InterPro" id="IPR014756">
    <property type="entry name" value="Ig_E-set"/>
</dbReference>
<name>A0A367GQV0_9SPHI</name>
<comment type="caution">
    <text evidence="4">The sequence shown here is derived from an EMBL/GenBank/DDBJ whole genome shotgun (WGS) entry which is preliminary data.</text>
</comment>
<dbReference type="PANTHER" id="PTHR10343:SF84">
    <property type="entry name" value="5'-AMP-ACTIVATED PROTEIN KINASE SUBUNIT BETA-1"/>
    <property type="match status" value="1"/>
</dbReference>
<feature type="domain" description="AMP-activated protein kinase glycogen-binding" evidence="3">
    <location>
        <begin position="320"/>
        <end position="393"/>
    </location>
</feature>
<evidence type="ECO:0000313" key="4">
    <source>
        <dbReference type="EMBL" id="RCH55093.1"/>
    </source>
</evidence>
<comment type="similarity">
    <text evidence="1">Belongs to the 5'-AMP-activated protein kinase beta subunit family.</text>
</comment>
<dbReference type="Gene3D" id="2.60.40.10">
    <property type="entry name" value="Immunoglobulins"/>
    <property type="match status" value="4"/>
</dbReference>
<dbReference type="Proteomes" id="UP000253209">
    <property type="component" value="Unassembled WGS sequence"/>
</dbReference>
<sequence>MKLTRHIIIAMLLLLCGIVAYAQQSNLIAAKDELVLLIDLRSSKPNLFNVLTRAGVQGSNNTQVLKGNFSSLYNAGWKLKAKQKYVLQFTKPITVNTDRVPAKPYLITMSVKQTEGRPGYPANVAYGVNKFSRVTVWELPTGVTRFFLPGNAKARKVQLSGSFNSWTTSKGMMTKTDSGWISDIKLRPGIYAYKFIINGHWIHDTNNALSEHDGHSGFNSIYYRYNYTFKLQGETSASRVTVAGSFNKWNAGEIPLTKKSDYWQASLYLHDGMVLYRFNVDGRWVADPANPTKIKDDKGNTNSVIKLGEIATFQLNGYDDARKVCVAGSFNNWKPDNLYLKRVNDTWVSPLILTPGNYGYKFIVDGKWITDPANTCYQVEGGETNSFVAVKPNHTFRLRGYNNARTVRVTGTFNNWNEDQYIMGRKGDEWVMSMKLPEGKVLYKYIVDGNWMLDPGNKLWEPNEHNTGNSIIWVDGNN</sequence>
<protein>
    <recommendedName>
        <fullName evidence="3">AMP-activated protein kinase glycogen-binding domain-containing protein</fullName>
    </recommendedName>
</protein>
<dbReference type="EMBL" id="QGDC01000004">
    <property type="protein sequence ID" value="RCH55093.1"/>
    <property type="molecule type" value="Genomic_DNA"/>
</dbReference>
<dbReference type="RefSeq" id="WP_114004716.1">
    <property type="nucleotide sequence ID" value="NZ_QGDC01000004.1"/>
</dbReference>
<feature type="domain" description="AMP-activated protein kinase glycogen-binding" evidence="3">
    <location>
        <begin position="402"/>
        <end position="472"/>
    </location>
</feature>
<keyword evidence="2" id="KW-0732">Signal</keyword>
<feature type="chain" id="PRO_5017066205" description="AMP-activated protein kinase glycogen-binding domain-containing protein" evidence="2">
    <location>
        <begin position="23"/>
        <end position="478"/>
    </location>
</feature>
<evidence type="ECO:0000256" key="1">
    <source>
        <dbReference type="ARBA" id="ARBA00010926"/>
    </source>
</evidence>
<reference evidence="4 5" key="1">
    <citation type="submission" date="2018-05" db="EMBL/GenBank/DDBJ databases">
        <title>Mucilaginibacter hurinus sp. nov., isolated from briquette warehouse soil.</title>
        <authorList>
            <person name="Choi L."/>
        </authorList>
    </citation>
    <scope>NUCLEOTIDE SEQUENCE [LARGE SCALE GENOMIC DNA]</scope>
    <source>
        <strain evidence="4 5">ZR32</strain>
    </source>
</reference>
<feature type="domain" description="AMP-activated protein kinase glycogen-binding" evidence="3">
    <location>
        <begin position="234"/>
        <end position="308"/>
    </location>
</feature>
<feature type="domain" description="AMP-activated protein kinase glycogen-binding" evidence="3">
    <location>
        <begin position="153"/>
        <end position="215"/>
    </location>
</feature>
<feature type="signal peptide" evidence="2">
    <location>
        <begin position="1"/>
        <end position="22"/>
    </location>
</feature>
<dbReference type="InterPro" id="IPR013783">
    <property type="entry name" value="Ig-like_fold"/>
</dbReference>
<dbReference type="AlphaFoldDB" id="A0A367GQV0"/>
<proteinExistence type="inferred from homology"/>
<dbReference type="InterPro" id="IPR050827">
    <property type="entry name" value="CRP1_MDG1_kinase"/>
</dbReference>
<organism evidence="4 5">
    <name type="scientific">Mucilaginibacter hurinus</name>
    <dbReference type="NCBI Taxonomy" id="2201324"/>
    <lineage>
        <taxon>Bacteria</taxon>
        <taxon>Pseudomonadati</taxon>
        <taxon>Bacteroidota</taxon>
        <taxon>Sphingobacteriia</taxon>
        <taxon>Sphingobacteriales</taxon>
        <taxon>Sphingobacteriaceae</taxon>
        <taxon>Mucilaginibacter</taxon>
    </lineage>
</organism>
<evidence type="ECO:0000256" key="2">
    <source>
        <dbReference type="SAM" id="SignalP"/>
    </source>
</evidence>
<gene>
    <name evidence="4" type="ORF">DJ568_07835</name>
</gene>
<dbReference type="PANTHER" id="PTHR10343">
    <property type="entry name" value="5'-AMP-ACTIVATED PROTEIN KINASE , BETA SUBUNIT"/>
    <property type="match status" value="1"/>
</dbReference>